<comment type="caution">
    <text evidence="1">The sequence shown here is derived from an EMBL/GenBank/DDBJ whole genome shotgun (WGS) entry which is preliminary data.</text>
</comment>
<evidence type="ECO:0000313" key="1">
    <source>
        <dbReference type="EMBL" id="KAK5997104.1"/>
    </source>
</evidence>
<keyword evidence="2" id="KW-1185">Reference proteome</keyword>
<name>A0ABR0SYA5_9HYPO</name>
<evidence type="ECO:0000313" key="2">
    <source>
        <dbReference type="Proteomes" id="UP001338125"/>
    </source>
</evidence>
<reference evidence="1 2" key="1">
    <citation type="submission" date="2024-01" db="EMBL/GenBank/DDBJ databases">
        <title>Complete genome of Cladobotryum mycophilum ATHUM6906.</title>
        <authorList>
            <person name="Christinaki A.C."/>
            <person name="Myridakis A.I."/>
            <person name="Kouvelis V.N."/>
        </authorList>
    </citation>
    <scope>NUCLEOTIDE SEQUENCE [LARGE SCALE GENOMIC DNA]</scope>
    <source>
        <strain evidence="1 2">ATHUM6906</strain>
    </source>
</reference>
<dbReference type="Proteomes" id="UP001338125">
    <property type="component" value="Unassembled WGS sequence"/>
</dbReference>
<dbReference type="EMBL" id="JAVFKD010000002">
    <property type="protein sequence ID" value="KAK5997104.1"/>
    <property type="molecule type" value="Genomic_DNA"/>
</dbReference>
<protein>
    <submittedName>
        <fullName evidence="1">Uncharacterized protein</fullName>
    </submittedName>
</protein>
<sequence>MPPKAAAPNSGKPASLWERADFLMELSIALYQVADFNGVLNTQIRNAVAEYLVAQGHEVGWDAIR</sequence>
<accession>A0ABR0SYA5</accession>
<gene>
    <name evidence="1" type="ORF">PT974_02456</name>
</gene>
<proteinExistence type="predicted"/>
<organism evidence="1 2">
    <name type="scientific">Cladobotryum mycophilum</name>
    <dbReference type="NCBI Taxonomy" id="491253"/>
    <lineage>
        <taxon>Eukaryota</taxon>
        <taxon>Fungi</taxon>
        <taxon>Dikarya</taxon>
        <taxon>Ascomycota</taxon>
        <taxon>Pezizomycotina</taxon>
        <taxon>Sordariomycetes</taxon>
        <taxon>Hypocreomycetidae</taxon>
        <taxon>Hypocreales</taxon>
        <taxon>Hypocreaceae</taxon>
        <taxon>Cladobotryum</taxon>
    </lineage>
</organism>